<dbReference type="NCBIfam" id="TIGR03930">
    <property type="entry name" value="WXG100_ESAT6"/>
    <property type="match status" value="1"/>
</dbReference>
<protein>
    <recommendedName>
        <fullName evidence="1">ESAT-6-like protein</fullName>
    </recommendedName>
</protein>
<sequence length="94" mass="10113">MDLRVNYAVLATAAADVAAGAAHIESILANMDAELSQLKSNWEGDAQQAYLIAKGKWTDGMENMREVLARIGRMVESSGETYASVDSTNAQAFM</sequence>
<name>A0A1Q5PYC5_9ACTO</name>
<evidence type="ECO:0000256" key="1">
    <source>
        <dbReference type="RuleBase" id="RU362001"/>
    </source>
</evidence>
<accession>A0A1Q5PYC5</accession>
<evidence type="ECO:0000313" key="3">
    <source>
        <dbReference type="Proteomes" id="UP000185612"/>
    </source>
</evidence>
<dbReference type="RefSeq" id="WP_073822143.1">
    <property type="nucleotide sequence ID" value="NZ_MQVS01000001.1"/>
</dbReference>
<dbReference type="Gene3D" id="1.10.287.1060">
    <property type="entry name" value="ESAT-6-like"/>
    <property type="match status" value="1"/>
</dbReference>
<dbReference type="Proteomes" id="UP000185612">
    <property type="component" value="Unassembled WGS sequence"/>
</dbReference>
<dbReference type="EMBL" id="MQVS01000001">
    <property type="protein sequence ID" value="OKL52611.1"/>
    <property type="molecule type" value="Genomic_DNA"/>
</dbReference>
<dbReference type="InterPro" id="IPR010310">
    <property type="entry name" value="T7SS_ESAT-6-like"/>
</dbReference>
<gene>
    <name evidence="2" type="ORF">BSZ40_00385</name>
</gene>
<proteinExistence type="inferred from homology"/>
<dbReference type="Pfam" id="PF06013">
    <property type="entry name" value="WXG100"/>
    <property type="match status" value="1"/>
</dbReference>
<evidence type="ECO:0000313" key="2">
    <source>
        <dbReference type="EMBL" id="OKL52611.1"/>
    </source>
</evidence>
<dbReference type="AlphaFoldDB" id="A0A1Q5PYC5"/>
<keyword evidence="3" id="KW-1185">Reference proteome</keyword>
<organism evidence="2 3">
    <name type="scientific">Buchananella hordeovulneris</name>
    <dbReference type="NCBI Taxonomy" id="52770"/>
    <lineage>
        <taxon>Bacteria</taxon>
        <taxon>Bacillati</taxon>
        <taxon>Actinomycetota</taxon>
        <taxon>Actinomycetes</taxon>
        <taxon>Actinomycetales</taxon>
        <taxon>Actinomycetaceae</taxon>
        <taxon>Buchananella</taxon>
    </lineage>
</organism>
<reference evidence="3" key="1">
    <citation type="submission" date="2016-12" db="EMBL/GenBank/DDBJ databases">
        <authorList>
            <person name="Meng X."/>
        </authorList>
    </citation>
    <scope>NUCLEOTIDE SEQUENCE [LARGE SCALE GENOMIC DNA]</scope>
    <source>
        <strain evidence="3">DSM 20732</strain>
    </source>
</reference>
<dbReference type="OrthoDB" id="4278078at2"/>
<comment type="caution">
    <text evidence="2">The sequence shown here is derived from an EMBL/GenBank/DDBJ whole genome shotgun (WGS) entry which is preliminary data.</text>
</comment>
<dbReference type="SUPFAM" id="SSF140453">
    <property type="entry name" value="EsxAB dimer-like"/>
    <property type="match status" value="1"/>
</dbReference>
<dbReference type="InParanoid" id="A0A1Q5PYC5"/>
<dbReference type="STRING" id="52770.BSZ40_00385"/>
<dbReference type="InterPro" id="IPR036689">
    <property type="entry name" value="ESAT-6-like_sf"/>
</dbReference>
<comment type="similarity">
    <text evidence="1">Belongs to the WXG100 family.</text>
</comment>